<protein>
    <submittedName>
        <fullName evidence="2">Secreted protein</fullName>
    </submittedName>
</protein>
<comment type="caution">
    <text evidence="2">The sequence shown here is derived from an EMBL/GenBank/DDBJ whole genome shotgun (WGS) entry which is preliminary data.</text>
</comment>
<organism evidence="2">
    <name type="scientific">gut metagenome</name>
    <dbReference type="NCBI Taxonomy" id="749906"/>
    <lineage>
        <taxon>unclassified sequences</taxon>
        <taxon>metagenomes</taxon>
        <taxon>organismal metagenomes</taxon>
    </lineage>
</organism>
<evidence type="ECO:0000313" key="2">
    <source>
        <dbReference type="EMBL" id="EJX03511.1"/>
    </source>
</evidence>
<sequence length="37" mass="3744">MSAKSSAFRAAPPIRPPSTSGFASSSSALAGFMLPPY</sequence>
<feature type="region of interest" description="Disordered" evidence="1">
    <location>
        <begin position="1"/>
        <end position="26"/>
    </location>
</feature>
<gene>
    <name evidence="2" type="ORF">EVA_08385</name>
</gene>
<dbReference type="AlphaFoldDB" id="J9CTG0"/>
<proteinExistence type="predicted"/>
<name>J9CTG0_9ZZZZ</name>
<accession>J9CTG0</accession>
<evidence type="ECO:0000256" key="1">
    <source>
        <dbReference type="SAM" id="MobiDB-lite"/>
    </source>
</evidence>
<dbReference type="EMBL" id="AMCI01002133">
    <property type="protein sequence ID" value="EJX03511.1"/>
    <property type="molecule type" value="Genomic_DNA"/>
</dbReference>
<reference evidence="2" key="1">
    <citation type="journal article" date="2012" name="PLoS ONE">
        <title>Gene sets for utilization of primary and secondary nutrition supplies in the distal gut of endangered iberian lynx.</title>
        <authorList>
            <person name="Alcaide M."/>
            <person name="Messina E."/>
            <person name="Richter M."/>
            <person name="Bargiela R."/>
            <person name="Peplies J."/>
            <person name="Huws S.A."/>
            <person name="Newbold C.J."/>
            <person name="Golyshin P.N."/>
            <person name="Simon M.A."/>
            <person name="Lopez G."/>
            <person name="Yakimov M.M."/>
            <person name="Ferrer M."/>
        </authorList>
    </citation>
    <scope>NUCLEOTIDE SEQUENCE</scope>
</reference>